<protein>
    <recommendedName>
        <fullName evidence="3">Large ribosomal subunit protein uL14</fullName>
    </recommendedName>
</protein>
<dbReference type="GO" id="GO:0006412">
    <property type="term" value="P:translation"/>
    <property type="evidence" value="ECO:0007669"/>
    <property type="project" value="UniProtKB-UniRule"/>
</dbReference>
<evidence type="ECO:0000313" key="6">
    <source>
        <dbReference type="EMBL" id="MBS3059356.1"/>
    </source>
</evidence>
<dbReference type="InterPro" id="IPR036853">
    <property type="entry name" value="Ribosomal_uL14_sf"/>
</dbReference>
<dbReference type="PROSITE" id="PS00049">
    <property type="entry name" value="RIBOSOMAL_L14"/>
    <property type="match status" value="1"/>
</dbReference>
<dbReference type="EMBL" id="DUFG01000017">
    <property type="protein sequence ID" value="HIH08335.1"/>
    <property type="molecule type" value="Genomic_DNA"/>
</dbReference>
<dbReference type="InterPro" id="IPR000218">
    <property type="entry name" value="Ribosomal_uL14"/>
</dbReference>
<dbReference type="EMBL" id="JAGVWF010000038">
    <property type="protein sequence ID" value="MBS3059356.1"/>
    <property type="molecule type" value="Genomic_DNA"/>
</dbReference>
<gene>
    <name evidence="3" type="primary">rpl14</name>
    <name evidence="5" type="ORF">HA237_03120</name>
    <name evidence="6" type="ORF">J4224_02930</name>
</gene>
<dbReference type="GO" id="GO:0022625">
    <property type="term" value="C:cytosolic large ribosomal subunit"/>
    <property type="evidence" value="ECO:0007669"/>
    <property type="project" value="TreeGrafter"/>
</dbReference>
<accession>A0A7J4IVQ7</accession>
<organism evidence="5 7">
    <name type="scientific">Candidatus Iainarchaeum sp</name>
    <dbReference type="NCBI Taxonomy" id="3101447"/>
    <lineage>
        <taxon>Archaea</taxon>
        <taxon>Candidatus Iainarchaeota</taxon>
        <taxon>Candidatus Iainarchaeia</taxon>
        <taxon>Candidatus Iainarchaeales</taxon>
        <taxon>Candidatus Iainarchaeaceae</taxon>
        <taxon>Candidatus Iainarchaeum</taxon>
    </lineage>
</organism>
<dbReference type="Pfam" id="PF00238">
    <property type="entry name" value="Ribosomal_L14"/>
    <property type="match status" value="1"/>
</dbReference>
<comment type="subunit">
    <text evidence="3">Part of the 50S ribosomal subunit. Forms a cluster with proteins L3 and L24e, part of which may contact the 16S rRNA in 2 intersubunit bridges.</text>
</comment>
<evidence type="ECO:0000256" key="4">
    <source>
        <dbReference type="RuleBase" id="RU003949"/>
    </source>
</evidence>
<keyword evidence="1 3" id="KW-0689">Ribosomal protein</keyword>
<keyword evidence="2 3" id="KW-0687">Ribonucleoprotein</keyword>
<dbReference type="GO" id="GO:0070180">
    <property type="term" value="F:large ribosomal subunit rRNA binding"/>
    <property type="evidence" value="ECO:0007669"/>
    <property type="project" value="TreeGrafter"/>
</dbReference>
<dbReference type="CDD" id="cd00337">
    <property type="entry name" value="Ribosomal_uL14"/>
    <property type="match status" value="1"/>
</dbReference>
<evidence type="ECO:0000313" key="5">
    <source>
        <dbReference type="EMBL" id="HIH08335.1"/>
    </source>
</evidence>
<comment type="similarity">
    <text evidence="3 4">Belongs to the universal ribosomal protein uL14 family.</text>
</comment>
<dbReference type="PANTHER" id="PTHR11761:SF8">
    <property type="entry name" value="LARGE RIBOSOMAL SUBUNIT PROTEIN UL14"/>
    <property type="match status" value="1"/>
</dbReference>
<dbReference type="GO" id="GO:0003735">
    <property type="term" value="F:structural constituent of ribosome"/>
    <property type="evidence" value="ECO:0007669"/>
    <property type="project" value="InterPro"/>
</dbReference>
<evidence type="ECO:0000313" key="7">
    <source>
        <dbReference type="Proteomes" id="UP000577419"/>
    </source>
</evidence>
<dbReference type="AlphaFoldDB" id="A0A7J4IVQ7"/>
<dbReference type="SUPFAM" id="SSF50193">
    <property type="entry name" value="Ribosomal protein L14"/>
    <property type="match status" value="1"/>
</dbReference>
<reference evidence="7" key="1">
    <citation type="journal article" date="2020" name="bioRxiv">
        <title>A rank-normalized archaeal taxonomy based on genome phylogeny resolves widespread incomplete and uneven classifications.</title>
        <authorList>
            <person name="Rinke C."/>
            <person name="Chuvochina M."/>
            <person name="Mussig A.J."/>
            <person name="Chaumeil P.-A."/>
            <person name="Waite D.W."/>
            <person name="Whitman W.B."/>
            <person name="Parks D.H."/>
            <person name="Hugenholtz P."/>
        </authorList>
    </citation>
    <scope>NUCLEOTIDE SEQUENCE [LARGE SCALE GENOMIC DNA]</scope>
</reference>
<dbReference type="Gene3D" id="2.40.150.20">
    <property type="entry name" value="Ribosomal protein L14"/>
    <property type="match status" value="1"/>
</dbReference>
<dbReference type="InterPro" id="IPR019972">
    <property type="entry name" value="Ribosomal_uL14_CS"/>
</dbReference>
<dbReference type="NCBIfam" id="NF006344">
    <property type="entry name" value="PRK08571.1"/>
    <property type="match status" value="1"/>
</dbReference>
<dbReference type="Proteomes" id="UP000683213">
    <property type="component" value="Unassembled WGS sequence"/>
</dbReference>
<evidence type="ECO:0000256" key="3">
    <source>
        <dbReference type="HAMAP-Rule" id="MF_01367"/>
    </source>
</evidence>
<reference evidence="6" key="2">
    <citation type="submission" date="2021-03" db="EMBL/GenBank/DDBJ databases">
        <authorList>
            <person name="Jaffe A."/>
        </authorList>
    </citation>
    <scope>NUCLEOTIDE SEQUENCE</scope>
    <source>
        <strain evidence="6">RIFCSPHIGHO2_01_FULL_GW2011_AR10_43_9</strain>
    </source>
</reference>
<dbReference type="Proteomes" id="UP000577419">
    <property type="component" value="Unassembled WGS sequence"/>
</dbReference>
<evidence type="ECO:0000256" key="2">
    <source>
        <dbReference type="ARBA" id="ARBA00023274"/>
    </source>
</evidence>
<proteinExistence type="inferred from homology"/>
<keyword evidence="3" id="KW-0699">rRNA-binding</keyword>
<comment type="caution">
    <text evidence="5">The sequence shown here is derived from an EMBL/GenBank/DDBJ whole genome shotgun (WGS) entry which is preliminary data.</text>
</comment>
<sequence length="133" mass="14537">MKAINARKPTKTLILNTHCVCADNSGAKEVYIISVFGFKGKKRMNPKAGIADLVNVVVSKGKPEMRSKIERAVIVRTKKEYRRSDGTRIKFDENAVVLVDEKGLPKASEAKGVVAKEVGERWPKVAGIASSVI</sequence>
<keyword evidence="3" id="KW-0694">RNA-binding</keyword>
<dbReference type="PANTHER" id="PTHR11761">
    <property type="entry name" value="50S/60S RIBOSOMAL PROTEIN L14/L23"/>
    <property type="match status" value="1"/>
</dbReference>
<name>A0A7J4IVQ7_9ARCH</name>
<evidence type="ECO:0000256" key="1">
    <source>
        <dbReference type="ARBA" id="ARBA00022980"/>
    </source>
</evidence>
<dbReference type="HAMAP" id="MF_01367">
    <property type="entry name" value="Ribosomal_uL14"/>
    <property type="match status" value="1"/>
</dbReference>
<reference evidence="6" key="3">
    <citation type="submission" date="2021-05" db="EMBL/GenBank/DDBJ databases">
        <title>Protein family content uncovers lineage relationships and bacterial pathway maintenance mechanisms in DPANN archaea.</title>
        <authorList>
            <person name="Castelle C.J."/>
            <person name="Meheust R."/>
            <person name="Jaffe A.L."/>
            <person name="Seitz K."/>
            <person name="Gong X."/>
            <person name="Baker B.J."/>
            <person name="Banfield J.F."/>
        </authorList>
    </citation>
    <scope>NUCLEOTIDE SEQUENCE</scope>
    <source>
        <strain evidence="6">RIFCSPHIGHO2_01_FULL_GW2011_AR10_43_9</strain>
    </source>
</reference>
<dbReference type="SMART" id="SM01374">
    <property type="entry name" value="Ribosomal_L14"/>
    <property type="match status" value="1"/>
</dbReference>
<comment type="function">
    <text evidence="3">Binds to 23S rRNA. Forms part of two intersubunit bridges in the 70S ribosome.</text>
</comment>